<dbReference type="Pfam" id="PF11927">
    <property type="entry name" value="HODM_asu-like"/>
    <property type="match status" value="1"/>
</dbReference>
<accession>A0A178I3V7</accession>
<evidence type="ECO:0000313" key="1">
    <source>
        <dbReference type="EMBL" id="OAM80017.1"/>
    </source>
</evidence>
<dbReference type="RefSeq" id="WP_082903581.1">
    <property type="nucleotide sequence ID" value="NZ_LVVY01000060.1"/>
</dbReference>
<reference evidence="1 2" key="1">
    <citation type="submission" date="2016-03" db="EMBL/GenBank/DDBJ databases">
        <title>Genome sequencing of Devosia sp. S37.</title>
        <authorList>
            <person name="Mohd Nor M."/>
        </authorList>
    </citation>
    <scope>NUCLEOTIDE SEQUENCE [LARGE SCALE GENOMIC DNA]</scope>
    <source>
        <strain evidence="1 2">S37</strain>
    </source>
</reference>
<keyword evidence="2" id="KW-1185">Reference proteome</keyword>
<comment type="caution">
    <text evidence="1">The sequence shown here is derived from an EMBL/GenBank/DDBJ whole genome shotgun (WGS) entry which is preliminary data.</text>
</comment>
<dbReference type="Proteomes" id="UP000078389">
    <property type="component" value="Unassembled WGS sequence"/>
</dbReference>
<dbReference type="EMBL" id="LVVY01000060">
    <property type="protein sequence ID" value="OAM80017.1"/>
    <property type="molecule type" value="Genomic_DNA"/>
</dbReference>
<sequence length="323" mass="35302">MGDDAHSPGAIAKSVAGRSYAGMTPLPYDLAARLFQIGTRPIDPADWLEPDAAMAGQLAEKARLRHLHPEAIFAERPESRPAQAEILALLAQYLPGRFPKLWRREGRVIHIAPSGETIDLDGADSPLRVAARLIQDDLLLLERDAEAWRLTAGALAFPSSWTLAEKLGRRLDAIHDPVPGFGPGTRAAQIMARMFDAARPETPMLRWNFSLYGDARLFHPDNLGPEVPRFGAGQRADPVVLRVERQTLRKLPQTGAMAFTIRIGLHDLNALAGHPQAGRIAAALREQVAALTPEQLAYKGLTREKTRLLARLDEMGKASAGQV</sequence>
<proteinExistence type="predicted"/>
<gene>
    <name evidence="1" type="ORF">A3840_02055</name>
</gene>
<organism evidence="1 2">
    <name type="scientific">Devosia elaeis</name>
    <dbReference type="NCBI Taxonomy" id="1770058"/>
    <lineage>
        <taxon>Bacteria</taxon>
        <taxon>Pseudomonadati</taxon>
        <taxon>Pseudomonadota</taxon>
        <taxon>Alphaproteobacteria</taxon>
        <taxon>Hyphomicrobiales</taxon>
        <taxon>Devosiaceae</taxon>
        <taxon>Devosia</taxon>
    </lineage>
</organism>
<evidence type="ECO:0000313" key="2">
    <source>
        <dbReference type="Proteomes" id="UP000078389"/>
    </source>
</evidence>
<name>A0A178I3V7_9HYPH</name>
<dbReference type="AlphaFoldDB" id="A0A178I3V7"/>
<evidence type="ECO:0008006" key="3">
    <source>
        <dbReference type="Google" id="ProtNLM"/>
    </source>
</evidence>
<protein>
    <recommendedName>
        <fullName evidence="3">DUF3445 domain-containing protein</fullName>
    </recommendedName>
</protein>
<dbReference type="InterPro" id="IPR021848">
    <property type="entry name" value="HODM_asu-like"/>
</dbReference>
<dbReference type="OrthoDB" id="5242510at2"/>
<dbReference type="STRING" id="1770058.A3840_02055"/>